<dbReference type="Proteomes" id="UP000765507">
    <property type="component" value="Unassembled WGS sequence"/>
</dbReference>
<dbReference type="EMBL" id="JAHGAV010000012">
    <property type="protein sequence ID" value="KAG6939217.1"/>
    <property type="molecule type" value="Genomic_DNA"/>
</dbReference>
<protein>
    <submittedName>
        <fullName evidence="1">Uncharacterized protein</fullName>
    </submittedName>
</protein>
<sequence length="34" mass="4057">MLRSETQHWRHVLERLLSIVEYLSTNNLAFRGSV</sequence>
<gene>
    <name evidence="1" type="ORF">G0U57_002449</name>
</gene>
<feature type="non-terminal residue" evidence="1">
    <location>
        <position position="34"/>
    </location>
</feature>
<proteinExistence type="predicted"/>
<dbReference type="AlphaFoldDB" id="A0A8T1TDV7"/>
<dbReference type="OrthoDB" id="7403148at2759"/>
<accession>A0A8T1TDV7</accession>
<keyword evidence="2" id="KW-1185">Reference proteome</keyword>
<reference evidence="1 2" key="1">
    <citation type="journal article" date="2020" name="G3 (Bethesda)">
        <title>Draft Genome of the Common Snapping Turtle, Chelydra serpentina, a Model for Phenotypic Plasticity in Reptiles.</title>
        <authorList>
            <person name="Das D."/>
            <person name="Singh S.K."/>
            <person name="Bierstedt J."/>
            <person name="Erickson A."/>
            <person name="Galli G.L.J."/>
            <person name="Crossley D.A. 2nd"/>
            <person name="Rhen T."/>
        </authorList>
    </citation>
    <scope>NUCLEOTIDE SEQUENCE [LARGE SCALE GENOMIC DNA]</scope>
    <source>
        <strain evidence="1">KW</strain>
    </source>
</reference>
<name>A0A8T1TDV7_CHESE</name>
<evidence type="ECO:0000313" key="1">
    <source>
        <dbReference type="EMBL" id="KAG6939217.1"/>
    </source>
</evidence>
<evidence type="ECO:0000313" key="2">
    <source>
        <dbReference type="Proteomes" id="UP000765507"/>
    </source>
</evidence>
<organism evidence="1 2">
    <name type="scientific">Chelydra serpentina</name>
    <name type="common">Snapping turtle</name>
    <name type="synonym">Testudo serpentina</name>
    <dbReference type="NCBI Taxonomy" id="8475"/>
    <lineage>
        <taxon>Eukaryota</taxon>
        <taxon>Metazoa</taxon>
        <taxon>Chordata</taxon>
        <taxon>Craniata</taxon>
        <taxon>Vertebrata</taxon>
        <taxon>Euteleostomi</taxon>
        <taxon>Archelosauria</taxon>
        <taxon>Testudinata</taxon>
        <taxon>Testudines</taxon>
        <taxon>Cryptodira</taxon>
        <taxon>Durocryptodira</taxon>
        <taxon>Americhelydia</taxon>
        <taxon>Chelydroidea</taxon>
        <taxon>Chelydridae</taxon>
        <taxon>Chelydra</taxon>
    </lineage>
</organism>
<comment type="caution">
    <text evidence="1">The sequence shown here is derived from an EMBL/GenBank/DDBJ whole genome shotgun (WGS) entry which is preliminary data.</text>
</comment>